<keyword evidence="1" id="KW-1133">Transmembrane helix</keyword>
<keyword evidence="1" id="KW-0812">Transmembrane</keyword>
<evidence type="ECO:0000313" key="2">
    <source>
        <dbReference type="Ensembl" id="ENSLACP00000006471.1"/>
    </source>
</evidence>
<dbReference type="Ensembl" id="ENSLACT00000006524.1">
    <property type="protein sequence ID" value="ENSLACP00000006471.1"/>
    <property type="gene ID" value="ENSLACG00000005740.1"/>
</dbReference>
<dbReference type="HOGENOM" id="CLU_1331565_0_0_1"/>
<dbReference type="Bgee" id="ENSLACG00000005740">
    <property type="expression patterns" value="Expressed in muscle tissue and 6 other cell types or tissues"/>
</dbReference>
<dbReference type="InterPro" id="IPR029383">
    <property type="entry name" value="ARL6IP6"/>
</dbReference>
<feature type="transmembrane region" description="Helical" evidence="1">
    <location>
        <begin position="175"/>
        <end position="195"/>
    </location>
</feature>
<dbReference type="OMA" id="ALTIVWC"/>
<dbReference type="GeneID" id="102363865"/>
<dbReference type="STRING" id="7897.ENSLACP00000006471"/>
<dbReference type="EMBL" id="AFYH01126283">
    <property type="status" value="NOT_ANNOTATED_CDS"/>
    <property type="molecule type" value="Genomic_DNA"/>
</dbReference>
<proteinExistence type="predicted"/>
<gene>
    <name evidence="2" type="primary">ARL6IP6</name>
</gene>
<dbReference type="eggNOG" id="ENOG502S00H">
    <property type="taxonomic scope" value="Eukaryota"/>
</dbReference>
<evidence type="ECO:0000313" key="3">
    <source>
        <dbReference type="Proteomes" id="UP000008672"/>
    </source>
</evidence>
<dbReference type="EMBL" id="AFYH01126282">
    <property type="status" value="NOT_ANNOTATED_CDS"/>
    <property type="molecule type" value="Genomic_DNA"/>
</dbReference>
<dbReference type="PANTHER" id="PTHR28640:SF1">
    <property type="entry name" value="ADP-RIBOSYLATION FACTOR-LIKE PROTEIN 6-INTERACTING PROTEIN 6"/>
    <property type="match status" value="1"/>
</dbReference>
<accession>H3AA00</accession>
<feature type="transmembrane region" description="Helical" evidence="1">
    <location>
        <begin position="123"/>
        <end position="147"/>
    </location>
</feature>
<evidence type="ECO:0000256" key="1">
    <source>
        <dbReference type="SAM" id="Phobius"/>
    </source>
</evidence>
<dbReference type="AlphaFoldDB" id="H3AA00"/>
<dbReference type="Pfam" id="PF15062">
    <property type="entry name" value="ARL6IP6"/>
    <property type="match status" value="1"/>
</dbReference>
<dbReference type="EMBL" id="AFYH01126284">
    <property type="status" value="NOT_ANNOTATED_CDS"/>
    <property type="molecule type" value="Genomic_DNA"/>
</dbReference>
<dbReference type="EMBL" id="AFYH01126280">
    <property type="status" value="NOT_ANNOTATED_CDS"/>
    <property type="molecule type" value="Genomic_DNA"/>
</dbReference>
<sequence length="196" mass="22193">MARSVRRVSAQRVIVDDSPAVWGSGEMVKDLEEELMEVDQPVEESGEAERESNLPQPRSSLVFQKSYFKRSKKWPARLLSMLCCLIILSVVAFVLAFIYIILRDMRSERERSEDGTEIGMLGFWSLLVLSLMSGLSCCSFSWTLTYFDSFEPGMFPPTPLSPARFRKLTGHSFHMGYSMAILNGIMAALTVIWCLT</sequence>
<dbReference type="GeneTree" id="ENSGT00390000009987"/>
<keyword evidence="1" id="KW-0472">Membrane</keyword>
<dbReference type="EMBL" id="AFYH01126281">
    <property type="status" value="NOT_ANNOTATED_CDS"/>
    <property type="molecule type" value="Genomic_DNA"/>
</dbReference>
<protein>
    <submittedName>
        <fullName evidence="2">ARF like GTPase 6 interacting protein 6</fullName>
    </submittedName>
</protein>
<organism evidence="2 3">
    <name type="scientific">Latimeria chalumnae</name>
    <name type="common">Coelacanth</name>
    <dbReference type="NCBI Taxonomy" id="7897"/>
    <lineage>
        <taxon>Eukaryota</taxon>
        <taxon>Metazoa</taxon>
        <taxon>Chordata</taxon>
        <taxon>Craniata</taxon>
        <taxon>Vertebrata</taxon>
        <taxon>Euteleostomi</taxon>
        <taxon>Coelacanthiformes</taxon>
        <taxon>Coelacanthidae</taxon>
        <taxon>Latimeria</taxon>
    </lineage>
</organism>
<dbReference type="FunCoup" id="H3AA00">
    <property type="interactions" value="929"/>
</dbReference>
<dbReference type="InParanoid" id="H3AA00"/>
<feature type="transmembrane region" description="Helical" evidence="1">
    <location>
        <begin position="78"/>
        <end position="102"/>
    </location>
</feature>
<dbReference type="RefSeq" id="XP_006002132.1">
    <property type="nucleotide sequence ID" value="XM_006002070.2"/>
</dbReference>
<reference evidence="2" key="2">
    <citation type="submission" date="2025-08" db="UniProtKB">
        <authorList>
            <consortium name="Ensembl"/>
        </authorList>
    </citation>
    <scope>IDENTIFICATION</scope>
</reference>
<dbReference type="CTD" id="151188"/>
<dbReference type="OrthoDB" id="10070125at2759"/>
<dbReference type="PANTHER" id="PTHR28640">
    <property type="entry name" value="ADP-RIBOSYLATION FACTOR-LIKE PROTEIN 6-INTERACTING PROTEIN 6"/>
    <property type="match status" value="1"/>
</dbReference>
<keyword evidence="3" id="KW-1185">Reference proteome</keyword>
<reference evidence="3" key="1">
    <citation type="submission" date="2011-08" db="EMBL/GenBank/DDBJ databases">
        <title>The draft genome of Latimeria chalumnae.</title>
        <authorList>
            <person name="Di Palma F."/>
            <person name="Alfoldi J."/>
            <person name="Johnson J."/>
            <person name="Berlin A."/>
            <person name="Gnerre S."/>
            <person name="Jaffe D."/>
            <person name="MacCallum I."/>
            <person name="Young S."/>
            <person name="Walker B.J."/>
            <person name="Lander E."/>
            <person name="Lindblad-Toh K."/>
        </authorList>
    </citation>
    <scope>NUCLEOTIDE SEQUENCE [LARGE SCALE GENOMIC DNA]</scope>
    <source>
        <strain evidence="3">Wild caught</strain>
    </source>
</reference>
<name>H3AA00_LATCH</name>
<dbReference type="Proteomes" id="UP000008672">
    <property type="component" value="Unassembled WGS sequence"/>
</dbReference>
<reference evidence="2" key="3">
    <citation type="submission" date="2025-09" db="UniProtKB">
        <authorList>
            <consortium name="Ensembl"/>
        </authorList>
    </citation>
    <scope>IDENTIFICATION</scope>
</reference>